<dbReference type="Proteomes" id="UP000217528">
    <property type="component" value="Unassembled WGS sequence"/>
</dbReference>
<reference evidence="1 3" key="2">
    <citation type="journal article" date="2017" name="BMC Genomics">
        <title>Genomic analysis of methanogenic archaea reveals a shift towards energy conservation.</title>
        <authorList>
            <person name="Gilmore S.P."/>
            <person name="Henske J.K."/>
            <person name="Sexton J.A."/>
            <person name="Solomon K.V."/>
            <person name="Seppala S."/>
            <person name="Yoo J.I."/>
            <person name="Huyett L.M."/>
            <person name="Pressman A."/>
            <person name="Cogan J.Z."/>
            <person name="Kivenson V."/>
            <person name="Peng X."/>
            <person name="Tan Y."/>
            <person name="Valentine D.L."/>
            <person name="O'Malley M.A."/>
        </authorList>
    </citation>
    <scope>NUCLEOTIDE SEQUENCE [LARGE SCALE GENOMIC DNA]</scope>
    <source>
        <strain evidence="1 3">1R-7</strain>
    </source>
</reference>
<accession>A0A2A2HB81</accession>
<dbReference type="AlphaFoldDB" id="A0A2A2HB81"/>
<name>A0A2A2HB81_9EURY</name>
<dbReference type="Gene3D" id="1.10.10.10">
    <property type="entry name" value="Winged helix-like DNA-binding domain superfamily/Winged helix DNA-binding domain"/>
    <property type="match status" value="1"/>
</dbReference>
<protein>
    <recommendedName>
        <fullName evidence="5">HTH marR-type domain-containing protein</fullName>
    </recommendedName>
</protein>
<comment type="caution">
    <text evidence="1">The sequence shown here is derived from an EMBL/GenBank/DDBJ whole genome shotgun (WGS) entry which is preliminary data.</text>
</comment>
<evidence type="ECO:0000313" key="4">
    <source>
        <dbReference type="Proteomes" id="UP000246004"/>
    </source>
</evidence>
<dbReference type="EMBL" id="LWMS01000044">
    <property type="protein sequence ID" value="PWL07803.1"/>
    <property type="molecule type" value="Genomic_DNA"/>
</dbReference>
<gene>
    <name evidence="1" type="ORF">ASJ82_04080</name>
    <name evidence="2" type="ORF">MSCUN_13340</name>
</gene>
<dbReference type="InterPro" id="IPR036388">
    <property type="entry name" value="WH-like_DNA-bd_sf"/>
</dbReference>
<evidence type="ECO:0000313" key="2">
    <source>
        <dbReference type="EMBL" id="PWL07803.1"/>
    </source>
</evidence>
<sequence>MAHKHDKIIANYKSIGDLSSILSNSREDYILDHLNIHLHKGQLKLLEKIKKEQKPHHKAIRMKKYKELMNNDEATPEHFELHQKIFINKIKKLENKGLIKADFEVDLLPYEVEFTEKGKEILNEIDVLKQKWEDEIFKDFEDKDKLLTYLQQVAPKAAKISYARIKKQKGVY</sequence>
<evidence type="ECO:0000313" key="1">
    <source>
        <dbReference type="EMBL" id="PAV06615.1"/>
    </source>
</evidence>
<evidence type="ECO:0008006" key="5">
    <source>
        <dbReference type="Google" id="ProtNLM"/>
    </source>
</evidence>
<keyword evidence="3" id="KW-1185">Reference proteome</keyword>
<organism evidence="1 3">
    <name type="scientific">Methanosphaera cuniculi</name>
    <dbReference type="NCBI Taxonomy" id="1077256"/>
    <lineage>
        <taxon>Archaea</taxon>
        <taxon>Methanobacteriati</taxon>
        <taxon>Methanobacteriota</taxon>
        <taxon>Methanomada group</taxon>
        <taxon>Methanobacteria</taxon>
        <taxon>Methanobacteriales</taxon>
        <taxon>Methanobacteriaceae</taxon>
        <taxon>Methanosphaera</taxon>
    </lineage>
</organism>
<reference evidence="2 4" key="1">
    <citation type="submission" date="2016-04" db="EMBL/GenBank/DDBJ databases">
        <title>Genome sequence of Methanosphaera cuniculi DSM 4103.</title>
        <authorList>
            <person name="Poehlein A."/>
            <person name="Seedorf H."/>
            <person name="Daniel R."/>
        </authorList>
    </citation>
    <scope>NUCLEOTIDE SEQUENCE [LARGE SCALE GENOMIC DNA]</scope>
    <source>
        <strain evidence="2 4">DSM 4103</strain>
    </source>
</reference>
<dbReference type="SUPFAM" id="SSF46785">
    <property type="entry name" value="Winged helix' DNA-binding domain"/>
    <property type="match status" value="1"/>
</dbReference>
<proteinExistence type="predicted"/>
<evidence type="ECO:0000313" key="3">
    <source>
        <dbReference type="Proteomes" id="UP000217528"/>
    </source>
</evidence>
<dbReference type="RefSeq" id="WP_095609255.1">
    <property type="nucleotide sequence ID" value="NZ_LMVN01000027.1"/>
</dbReference>
<dbReference type="EMBL" id="LMVN01000027">
    <property type="protein sequence ID" value="PAV06615.1"/>
    <property type="molecule type" value="Genomic_DNA"/>
</dbReference>
<dbReference type="InterPro" id="IPR036390">
    <property type="entry name" value="WH_DNA-bd_sf"/>
</dbReference>
<dbReference type="Proteomes" id="UP000246004">
    <property type="component" value="Unassembled WGS sequence"/>
</dbReference>